<reference evidence="1 2" key="1">
    <citation type="submission" date="2012-04" db="EMBL/GenBank/DDBJ databases">
        <authorList>
            <person name="Harkins D.M."/>
            <person name="Madupu R."/>
            <person name="Durkin A.S."/>
            <person name="Torralba M."/>
            <person name="Methe B."/>
            <person name="Sutton G.G."/>
            <person name="Nelson K.E."/>
        </authorList>
    </citation>
    <scope>NUCLEOTIDE SEQUENCE [LARGE SCALE GENOMIC DNA]</scope>
    <source>
        <strain evidence="1 2">HK411</strain>
    </source>
</reference>
<evidence type="ECO:0000313" key="2">
    <source>
        <dbReference type="Proteomes" id="UP000003345"/>
    </source>
</evidence>
<dbReference type="InterPro" id="IPR011335">
    <property type="entry name" value="Restrct_endonuc-II-like"/>
</dbReference>
<dbReference type="AlphaFoldDB" id="I2NCS3"/>
<dbReference type="InterPro" id="IPR011604">
    <property type="entry name" value="PDDEXK-like_dom_sf"/>
</dbReference>
<organism evidence="1 2">
    <name type="scientific">Haemophilus paraphrohaemolyticus HK411</name>
    <dbReference type="NCBI Taxonomy" id="1095743"/>
    <lineage>
        <taxon>Bacteria</taxon>
        <taxon>Pseudomonadati</taxon>
        <taxon>Pseudomonadota</taxon>
        <taxon>Gammaproteobacteria</taxon>
        <taxon>Pasteurellales</taxon>
        <taxon>Pasteurellaceae</taxon>
        <taxon>Haemophilus</taxon>
    </lineage>
</organism>
<dbReference type="EMBL" id="AJMU01000076">
    <property type="protein sequence ID" value="EIG23634.1"/>
    <property type="molecule type" value="Genomic_DNA"/>
</dbReference>
<dbReference type="Gene3D" id="3.90.320.10">
    <property type="match status" value="1"/>
</dbReference>
<accession>I2NCS3</accession>
<gene>
    <name evidence="1" type="ORF">HMPREF1054_1928</name>
</gene>
<dbReference type="SUPFAM" id="SSF52980">
    <property type="entry name" value="Restriction endonuclease-like"/>
    <property type="match status" value="1"/>
</dbReference>
<proteinExistence type="predicted"/>
<protein>
    <recommendedName>
        <fullName evidence="3">Translocation protein TolB</fullName>
    </recommendedName>
</protein>
<name>I2NCS3_9PAST</name>
<dbReference type="eggNOG" id="ENOG5030W55">
    <property type="taxonomic scope" value="Bacteria"/>
</dbReference>
<evidence type="ECO:0000313" key="1">
    <source>
        <dbReference type="EMBL" id="EIG23634.1"/>
    </source>
</evidence>
<sequence>MFGFQKFEGSKETEKGHICEQAGIELAGAVRFLDLEKNTERRENEFISGECDIYVPESNLIIDIKNSWDIGTHPFFYEEAKDKAKNAGYDWQMQGYMWLWECEEAHIDFCLFPTPVELLSSWENPFKYVDLVNDIPQQKRITTVVIERNEELIEKIRERVTLAQSYYEQLFEELLHKG</sequence>
<dbReference type="Proteomes" id="UP000003345">
    <property type="component" value="Unassembled WGS sequence"/>
</dbReference>
<dbReference type="PATRIC" id="fig|1095743.3.peg.1872"/>
<evidence type="ECO:0008006" key="3">
    <source>
        <dbReference type="Google" id="ProtNLM"/>
    </source>
</evidence>
<comment type="caution">
    <text evidence="1">The sequence shown here is derived from an EMBL/GenBank/DDBJ whole genome shotgun (WGS) entry which is preliminary data.</text>
</comment>